<evidence type="ECO:0000259" key="1">
    <source>
        <dbReference type="Pfam" id="PF13304"/>
    </source>
</evidence>
<dbReference type="GO" id="GO:0016887">
    <property type="term" value="F:ATP hydrolysis activity"/>
    <property type="evidence" value="ECO:0007669"/>
    <property type="project" value="InterPro"/>
</dbReference>
<dbReference type="InterPro" id="IPR003959">
    <property type="entry name" value="ATPase_AAA_core"/>
</dbReference>
<dbReference type="PANTHER" id="PTHR40396:SF1">
    <property type="entry name" value="ATPASE AAA-TYPE CORE DOMAIN-CONTAINING PROTEIN"/>
    <property type="match status" value="1"/>
</dbReference>
<evidence type="ECO:0000313" key="3">
    <source>
        <dbReference type="Proteomes" id="UP000198427"/>
    </source>
</evidence>
<dbReference type="SUPFAM" id="SSF52540">
    <property type="entry name" value="P-loop containing nucleoside triphosphate hydrolases"/>
    <property type="match status" value="1"/>
</dbReference>
<dbReference type="EMBL" id="FZNZ01000026">
    <property type="protein sequence ID" value="SNR99853.1"/>
    <property type="molecule type" value="Genomic_DNA"/>
</dbReference>
<evidence type="ECO:0000313" key="2">
    <source>
        <dbReference type="EMBL" id="SNR99853.1"/>
    </source>
</evidence>
<dbReference type="InterPro" id="IPR027417">
    <property type="entry name" value="P-loop_NTPase"/>
</dbReference>
<organism evidence="2 3">
    <name type="scientific">Prevotella jejuni</name>
    <dbReference type="NCBI Taxonomy" id="1177574"/>
    <lineage>
        <taxon>Bacteria</taxon>
        <taxon>Pseudomonadati</taxon>
        <taxon>Bacteroidota</taxon>
        <taxon>Bacteroidia</taxon>
        <taxon>Bacteroidales</taxon>
        <taxon>Prevotellaceae</taxon>
        <taxon>Prevotella</taxon>
    </lineage>
</organism>
<dbReference type="AlphaFoldDB" id="A0AA94LL25"/>
<gene>
    <name evidence="2" type="ORF">SAMN06265364_12642</name>
</gene>
<keyword evidence="3" id="KW-1185">Reference proteome</keyword>
<dbReference type="PANTHER" id="PTHR40396">
    <property type="entry name" value="ATPASE-LIKE PROTEIN"/>
    <property type="match status" value="1"/>
</dbReference>
<dbReference type="Pfam" id="PF13304">
    <property type="entry name" value="AAA_21"/>
    <property type="match status" value="1"/>
</dbReference>
<dbReference type="Gene3D" id="3.40.50.300">
    <property type="entry name" value="P-loop containing nucleotide triphosphate hydrolases"/>
    <property type="match status" value="1"/>
</dbReference>
<name>A0AA94LL25_9BACT</name>
<comment type="caution">
    <text evidence="2">The sequence shown here is derived from an EMBL/GenBank/DDBJ whole genome shotgun (WGS) entry which is preliminary data.</text>
</comment>
<proteinExistence type="predicted"/>
<dbReference type="GO" id="GO:0005524">
    <property type="term" value="F:ATP binding"/>
    <property type="evidence" value="ECO:0007669"/>
    <property type="project" value="InterPro"/>
</dbReference>
<feature type="domain" description="ATPase AAA-type core" evidence="1">
    <location>
        <begin position="60"/>
        <end position="394"/>
    </location>
</feature>
<accession>A0AA94LL25</accession>
<dbReference type="Proteomes" id="UP000198427">
    <property type="component" value="Unassembled WGS sequence"/>
</dbReference>
<reference evidence="2 3" key="1">
    <citation type="submission" date="2017-06" db="EMBL/GenBank/DDBJ databases">
        <authorList>
            <person name="Varghese N."/>
            <person name="Submissions S."/>
        </authorList>
    </citation>
    <scope>NUCLEOTIDE SEQUENCE [LARGE SCALE GENOMIC DNA]</scope>
    <source>
        <strain evidence="2 3">DSM 26989</strain>
    </source>
</reference>
<sequence length="451" mass="51598">MQRKQVQIRHHMILRITVENLLSFKEETQISFVAGKSDKHSEQVCRAEKRDDISVLKAGIIYGANASGKSNIIKAVDILQKIALEGVPKNEIEPFKLATLGNKPSKVEMEFKVGKKYYAYGVEFSVKGIAEEWLFETNSRSDMEVFTRKVSADGNEFTFGSFTASEEEKQLVKFISMSTPKNDSFLSEYIKRNGKGLNAITEAYRWMKENLKIIFPKTRFEGLSIRVEKDKQFAIATKSLLDYFNTGIVDIRRVRVAKENLELPKELVTDILAEAEPGKGIVVASPSNSAFYFFESEKDGTMSIYKQNTIHKGEDNREIAFEMNEESDGSIRIMDFIPMLIDLRLNETVYLIDEIDRSMHPMLSQKILEYYFGHLTADKDTQLIFSTHESNLLNLDLIRADEVWFVEKDAVGASHFTSLAEYKPREDVRKGYLQGRYGAIPFFAPINSLKW</sequence>
<protein>
    <recommendedName>
        <fullName evidence="1">ATPase AAA-type core domain-containing protein</fullName>
    </recommendedName>
</protein>